<dbReference type="GO" id="GO:0060271">
    <property type="term" value="P:cilium assembly"/>
    <property type="evidence" value="ECO:0007669"/>
    <property type="project" value="TreeGrafter"/>
</dbReference>
<evidence type="ECO:0000259" key="1">
    <source>
        <dbReference type="Pfam" id="PF25805"/>
    </source>
</evidence>
<dbReference type="PANTHER" id="PTHR21074:SF0">
    <property type="entry name" value="IQ AND UBIQUITIN-LIKE DOMAIN-CONTAINING PROTEIN"/>
    <property type="match status" value="1"/>
</dbReference>
<dbReference type="GO" id="GO:0031514">
    <property type="term" value="C:motile cilium"/>
    <property type="evidence" value="ECO:0007669"/>
    <property type="project" value="TreeGrafter"/>
</dbReference>
<reference evidence="2 3" key="1">
    <citation type="submission" date="2019-09" db="EMBL/GenBank/DDBJ databases">
        <title>Bird 10,000 Genomes (B10K) Project - Family phase.</title>
        <authorList>
            <person name="Zhang G."/>
        </authorList>
    </citation>
    <scope>NUCLEOTIDE SEQUENCE [LARGE SCALE GENOMIC DNA]</scope>
    <source>
        <strain evidence="2">B10K-DU-011-36</strain>
        <tissue evidence="2">Muscle</tissue>
    </source>
</reference>
<dbReference type="Proteomes" id="UP000537522">
    <property type="component" value="Unassembled WGS sequence"/>
</dbReference>
<feature type="non-terminal residue" evidence="2">
    <location>
        <position position="1"/>
    </location>
</feature>
<evidence type="ECO:0000313" key="3">
    <source>
        <dbReference type="Proteomes" id="UP000537522"/>
    </source>
</evidence>
<dbReference type="InterPro" id="IPR037695">
    <property type="entry name" value="IQUB"/>
</dbReference>
<accession>A0A7L0JS55</accession>
<dbReference type="GO" id="GO:0001669">
    <property type="term" value="C:acrosomal vesicle"/>
    <property type="evidence" value="ECO:0007669"/>
    <property type="project" value="TreeGrafter"/>
</dbReference>
<dbReference type="PROSITE" id="PS50096">
    <property type="entry name" value="IQ"/>
    <property type="match status" value="1"/>
</dbReference>
<feature type="domain" description="IQ motif and ubiquitin-like" evidence="1">
    <location>
        <begin position="235"/>
        <end position="305"/>
    </location>
</feature>
<feature type="non-terminal residue" evidence="2">
    <location>
        <position position="305"/>
    </location>
</feature>
<gene>
    <name evidence="2" type="primary">Iqub</name>
    <name evidence="2" type="ORF">CHATOR_R13746</name>
</gene>
<dbReference type="AlphaFoldDB" id="A0A7L0JS55"/>
<sequence length="305" mass="35780">CLGTSVLTDSDTFQDVAVKIERPTFRKPFLGGFKNRITGVEFHNAGSQTIPKKRPEKGTALFCRETQTVSEKNKHQQTKNPTSTQMTKIGLYVSNMTDKLITPGRYLTAEEYHKRRLEAVIVLQKYFRCWHARNLVKNLKEEKRLRLAWEAQEELRRRKEKEDRLRREHERRLNPKTKEDFELLYHALELWRQEEIERINRTLTGAERKAAFCGLLEQEAQLIASIGKHKLNADEENQQKAVLHFLDKCAQPKRWKAYDGKITEMDTKYTLHARELLEIYNSVSMNGIPKDERTDVLLTLRGTVK</sequence>
<dbReference type="Pfam" id="PF25805">
    <property type="entry name" value="IQUB"/>
    <property type="match status" value="1"/>
</dbReference>
<evidence type="ECO:0000313" key="2">
    <source>
        <dbReference type="EMBL" id="NXK46597.1"/>
    </source>
</evidence>
<name>A0A7L0JS55_CHATO</name>
<comment type="caution">
    <text evidence="2">The sequence shown here is derived from an EMBL/GenBank/DDBJ whole genome shotgun (WGS) entry which is preliminary data.</text>
</comment>
<organism evidence="2 3">
    <name type="scientific">Chauna torquata</name>
    <name type="common">Southern screamer</name>
    <dbReference type="NCBI Taxonomy" id="30388"/>
    <lineage>
        <taxon>Eukaryota</taxon>
        <taxon>Metazoa</taxon>
        <taxon>Chordata</taxon>
        <taxon>Craniata</taxon>
        <taxon>Vertebrata</taxon>
        <taxon>Euteleostomi</taxon>
        <taxon>Archelosauria</taxon>
        <taxon>Archosauria</taxon>
        <taxon>Dinosauria</taxon>
        <taxon>Saurischia</taxon>
        <taxon>Theropoda</taxon>
        <taxon>Coelurosauria</taxon>
        <taxon>Aves</taxon>
        <taxon>Neognathae</taxon>
        <taxon>Galloanserae</taxon>
        <taxon>Anseriformes</taxon>
        <taxon>Anhimidae</taxon>
        <taxon>Chauna</taxon>
    </lineage>
</organism>
<dbReference type="InterPro" id="IPR000048">
    <property type="entry name" value="IQ_motif_EF-hand-BS"/>
</dbReference>
<keyword evidence="3" id="KW-1185">Reference proteome</keyword>
<dbReference type="SMART" id="SM00015">
    <property type="entry name" value="IQ"/>
    <property type="match status" value="1"/>
</dbReference>
<dbReference type="GO" id="GO:0030317">
    <property type="term" value="P:flagellated sperm motility"/>
    <property type="evidence" value="ECO:0007669"/>
    <property type="project" value="TreeGrafter"/>
</dbReference>
<proteinExistence type="predicted"/>
<dbReference type="InterPro" id="IPR057887">
    <property type="entry name" value="IQUB_helical"/>
</dbReference>
<dbReference type="PANTHER" id="PTHR21074">
    <property type="entry name" value="IQ AND UBIQUITIN-LIKE DOMAIN-CONTAINING PROTEIN"/>
    <property type="match status" value="1"/>
</dbReference>
<protein>
    <submittedName>
        <fullName evidence="2">IQUB protein</fullName>
    </submittedName>
</protein>
<dbReference type="EMBL" id="VXAL01004042">
    <property type="protein sequence ID" value="NXK46597.1"/>
    <property type="molecule type" value="Genomic_DNA"/>
</dbReference>